<name>A0A4U5NHF6_STECR</name>
<evidence type="ECO:0000313" key="2">
    <source>
        <dbReference type="Proteomes" id="UP000298663"/>
    </source>
</evidence>
<dbReference type="OrthoDB" id="5840832at2759"/>
<accession>A0A4U5NHF6</accession>
<keyword evidence="2" id="KW-1185">Reference proteome</keyword>
<sequence length="323" mass="35206">MANQEPKEARKPRILLDSPLIINATDAREDLSATRECDGPCGNLRFAANLQIFGRCEHAICPLCITNAPMVLGPNGDLNCPNVECFLLDLANCVEDAEDRRRFLKQILDGGWDVSELLATYKPSSQRRTIEKMEMIRIALANDVQFDYDSDSSLTSSVSTWTSRIPATETRAFTHIQLEMNSSKEDSSALTDSVCFSNVPMSSDSSIFPTRSLDSSYTATAATGEIDALCYTQIPRTVYSELSASNLSAHVTSCPSTEASVEMPVGGNAFWNGDSDSEGTFVTTRRFSSASSGSICSEYESASSLGPPSFFHSDGEWSQMLNL</sequence>
<gene>
    <name evidence="1" type="ORF">L596_016046</name>
</gene>
<comment type="caution">
    <text evidence="1">The sequence shown here is derived from an EMBL/GenBank/DDBJ whole genome shotgun (WGS) entry which is preliminary data.</text>
</comment>
<protein>
    <submittedName>
        <fullName evidence="1">Uncharacterized protein</fullName>
    </submittedName>
</protein>
<proteinExistence type="predicted"/>
<dbReference type="Proteomes" id="UP000298663">
    <property type="component" value="Unassembled WGS sequence"/>
</dbReference>
<reference evidence="1 2" key="1">
    <citation type="journal article" date="2015" name="Genome Biol.">
        <title>Comparative genomics of Steinernema reveals deeply conserved gene regulatory networks.</title>
        <authorList>
            <person name="Dillman A.R."/>
            <person name="Macchietto M."/>
            <person name="Porter C.F."/>
            <person name="Rogers A."/>
            <person name="Williams B."/>
            <person name="Antoshechkin I."/>
            <person name="Lee M.M."/>
            <person name="Goodwin Z."/>
            <person name="Lu X."/>
            <person name="Lewis E.E."/>
            <person name="Goodrich-Blair H."/>
            <person name="Stock S.P."/>
            <person name="Adams B.J."/>
            <person name="Sternberg P.W."/>
            <person name="Mortazavi A."/>
        </authorList>
    </citation>
    <scope>NUCLEOTIDE SEQUENCE [LARGE SCALE GENOMIC DNA]</scope>
    <source>
        <strain evidence="1 2">ALL</strain>
    </source>
</reference>
<dbReference type="AlphaFoldDB" id="A0A4U5NHF6"/>
<reference evidence="1 2" key="2">
    <citation type="journal article" date="2019" name="G3 (Bethesda)">
        <title>Hybrid Assembly of the Genome of the Entomopathogenic Nematode Steinernema carpocapsae Identifies the X-Chromosome.</title>
        <authorList>
            <person name="Serra L."/>
            <person name="Macchietto M."/>
            <person name="Macias-Munoz A."/>
            <person name="McGill C.J."/>
            <person name="Rodriguez I.M."/>
            <person name="Rodriguez B."/>
            <person name="Murad R."/>
            <person name="Mortazavi A."/>
        </authorList>
    </citation>
    <scope>NUCLEOTIDE SEQUENCE [LARGE SCALE GENOMIC DNA]</scope>
    <source>
        <strain evidence="1 2">ALL</strain>
    </source>
</reference>
<organism evidence="1 2">
    <name type="scientific">Steinernema carpocapsae</name>
    <name type="common">Entomopathogenic nematode</name>
    <dbReference type="NCBI Taxonomy" id="34508"/>
    <lineage>
        <taxon>Eukaryota</taxon>
        <taxon>Metazoa</taxon>
        <taxon>Ecdysozoa</taxon>
        <taxon>Nematoda</taxon>
        <taxon>Chromadorea</taxon>
        <taxon>Rhabditida</taxon>
        <taxon>Tylenchina</taxon>
        <taxon>Panagrolaimomorpha</taxon>
        <taxon>Strongyloidoidea</taxon>
        <taxon>Steinernematidae</taxon>
        <taxon>Steinernema</taxon>
    </lineage>
</organism>
<dbReference type="EMBL" id="AZBU02000004">
    <property type="protein sequence ID" value="TKR82304.1"/>
    <property type="molecule type" value="Genomic_DNA"/>
</dbReference>
<evidence type="ECO:0000313" key="1">
    <source>
        <dbReference type="EMBL" id="TKR82304.1"/>
    </source>
</evidence>